<accession>A0ABD5NYV9</accession>
<dbReference type="AlphaFoldDB" id="A0ABD5NYV9"/>
<feature type="transmembrane region" description="Helical" evidence="2">
    <location>
        <begin position="21"/>
        <end position="47"/>
    </location>
</feature>
<comment type="caution">
    <text evidence="3">The sequence shown here is derived from an EMBL/GenBank/DDBJ whole genome shotgun (WGS) entry which is preliminary data.</text>
</comment>
<evidence type="ECO:0000313" key="4">
    <source>
        <dbReference type="Proteomes" id="UP001595821"/>
    </source>
</evidence>
<dbReference type="GeneID" id="71853935"/>
<organism evidence="3 4">
    <name type="scientific">Natribaculum luteum</name>
    <dbReference type="NCBI Taxonomy" id="1586232"/>
    <lineage>
        <taxon>Archaea</taxon>
        <taxon>Methanobacteriati</taxon>
        <taxon>Methanobacteriota</taxon>
        <taxon>Stenosarchaea group</taxon>
        <taxon>Halobacteria</taxon>
        <taxon>Halobacteriales</taxon>
        <taxon>Natrialbaceae</taxon>
        <taxon>Natribaculum</taxon>
    </lineage>
</organism>
<proteinExistence type="predicted"/>
<evidence type="ECO:0000256" key="2">
    <source>
        <dbReference type="SAM" id="Phobius"/>
    </source>
</evidence>
<evidence type="ECO:0000313" key="3">
    <source>
        <dbReference type="EMBL" id="MFC4247292.1"/>
    </source>
</evidence>
<keyword evidence="2" id="KW-1133">Transmembrane helix</keyword>
<keyword evidence="2" id="KW-0472">Membrane</keyword>
<keyword evidence="2" id="KW-0812">Transmembrane</keyword>
<dbReference type="Proteomes" id="UP001595821">
    <property type="component" value="Unassembled WGS sequence"/>
</dbReference>
<dbReference type="RefSeq" id="WP_246965919.1">
    <property type="nucleotide sequence ID" value="NZ_CP095397.1"/>
</dbReference>
<dbReference type="EMBL" id="JBHSDJ010000029">
    <property type="protein sequence ID" value="MFC4247292.1"/>
    <property type="molecule type" value="Genomic_DNA"/>
</dbReference>
<protein>
    <submittedName>
        <fullName evidence="3">Uncharacterized protein</fullName>
    </submittedName>
</protein>
<reference evidence="3 4" key="1">
    <citation type="journal article" date="2014" name="Int. J. Syst. Evol. Microbiol.">
        <title>Complete genome sequence of Corynebacterium casei LMG S-19264T (=DSM 44701T), isolated from a smear-ripened cheese.</title>
        <authorList>
            <consortium name="US DOE Joint Genome Institute (JGI-PGF)"/>
            <person name="Walter F."/>
            <person name="Albersmeier A."/>
            <person name="Kalinowski J."/>
            <person name="Ruckert C."/>
        </authorList>
    </citation>
    <scope>NUCLEOTIDE SEQUENCE [LARGE SCALE GENOMIC DNA]</scope>
    <source>
        <strain evidence="3 4">IBRC-M 10912</strain>
    </source>
</reference>
<feature type="region of interest" description="Disordered" evidence="1">
    <location>
        <begin position="88"/>
        <end position="111"/>
    </location>
</feature>
<feature type="transmembrane region" description="Helical" evidence="2">
    <location>
        <begin position="53"/>
        <end position="86"/>
    </location>
</feature>
<evidence type="ECO:0000256" key="1">
    <source>
        <dbReference type="SAM" id="MobiDB-lite"/>
    </source>
</evidence>
<name>A0ABD5NYV9_9EURY</name>
<sequence>MTRVHPFVAGERNVDDRSVTSLLVGDVLAIVTFAAVLASADTVYTALQSVPPLAMLAAFVAAVATLLAVPAAASWTWRTIVTFAAVERRRARRRDPEPESPSNRSTRLHWR</sequence>
<gene>
    <name evidence="3" type="ORF">ACFOZ7_09825</name>
</gene>